<evidence type="ECO:0000256" key="7">
    <source>
        <dbReference type="ARBA" id="ARBA00030302"/>
    </source>
</evidence>
<comment type="similarity">
    <text evidence="10">Belongs to the ureidoglycolate lyase family.</text>
</comment>
<reference evidence="11" key="1">
    <citation type="submission" date="2023-04" db="EMBL/GenBank/DDBJ databases">
        <title>Candida boidinii NBRC 10035.</title>
        <authorList>
            <person name="Ichikawa N."/>
            <person name="Sato H."/>
            <person name="Tonouchi N."/>
        </authorList>
    </citation>
    <scope>NUCLEOTIDE SEQUENCE</scope>
    <source>
        <strain evidence="11">NBRC 10035</strain>
    </source>
</reference>
<dbReference type="EMBL" id="BSXN01002182">
    <property type="protein sequence ID" value="GME75829.1"/>
    <property type="molecule type" value="Genomic_DNA"/>
</dbReference>
<proteinExistence type="inferred from homology"/>
<dbReference type="InterPro" id="IPR007247">
    <property type="entry name" value="Ureidogly_lyase"/>
</dbReference>
<accession>A0A9W6WJI9</accession>
<comment type="catalytic activity">
    <reaction evidence="8">
        <text>(S)-ureidoglycolate = urea + glyoxylate</text>
        <dbReference type="Rhea" id="RHEA:11304"/>
        <dbReference type="ChEBI" id="CHEBI:16199"/>
        <dbReference type="ChEBI" id="CHEBI:36655"/>
        <dbReference type="ChEBI" id="CHEBI:57296"/>
        <dbReference type="EC" id="4.3.2.3"/>
    </reaction>
</comment>
<comment type="pathway">
    <text evidence="1">Nitrogen metabolism; (S)-allantoin degradation.</text>
</comment>
<evidence type="ECO:0000256" key="2">
    <source>
        <dbReference type="ARBA" id="ARBA00011738"/>
    </source>
</evidence>
<dbReference type="EC" id="4.3.2.3" evidence="3"/>
<evidence type="ECO:0000256" key="4">
    <source>
        <dbReference type="ARBA" id="ARBA00019751"/>
    </source>
</evidence>
<dbReference type="GO" id="GO:0004848">
    <property type="term" value="F:ureidoglycolate hydrolase activity"/>
    <property type="evidence" value="ECO:0007669"/>
    <property type="project" value="InterPro"/>
</dbReference>
<comment type="function">
    <text evidence="9">Catalyzes the catabolism of the allantoin degradation intermediate (S)-ureidoglycolate, generating urea and glyoxylate. Involved in the utilization of allantoin as secondary nitrogen source when primary sources are limiting.</text>
</comment>
<evidence type="ECO:0000256" key="1">
    <source>
        <dbReference type="ARBA" id="ARBA00004780"/>
    </source>
</evidence>
<dbReference type="PANTHER" id="PTHR21221:SF1">
    <property type="entry name" value="UREIDOGLYCOLATE LYASE"/>
    <property type="match status" value="1"/>
</dbReference>
<dbReference type="PANTHER" id="PTHR21221">
    <property type="entry name" value="UREIDOGLYCOLATE HYDROLASE"/>
    <property type="match status" value="1"/>
</dbReference>
<evidence type="ECO:0000256" key="6">
    <source>
        <dbReference type="ARBA" id="ARBA00023239"/>
    </source>
</evidence>
<evidence type="ECO:0000313" key="11">
    <source>
        <dbReference type="EMBL" id="GME75829.1"/>
    </source>
</evidence>
<sequence>MVVLNTVETSNDGPITIKAVPLTPESFKEFGAIISADHQVNDAPQSVANQGTALKLHKVAPVTNNYADAPSGTPATANWNIFRCSAPLHLIEKNKANGGYLYTAKVLERHPYTTQTFTPMGKDKDQIGYLVICAPNDPQTDRPDYKKAKGFICKGNQSVTYGVSTWHAPMIALGEGYIDFAVLVHENGVPEEDCEEIVYDPGFLISFEQ</sequence>
<keyword evidence="5" id="KW-0659">Purine metabolism</keyword>
<dbReference type="GO" id="GO:0000256">
    <property type="term" value="P:allantoin catabolic process"/>
    <property type="evidence" value="ECO:0007669"/>
    <property type="project" value="InterPro"/>
</dbReference>
<dbReference type="Gene3D" id="2.60.120.480">
    <property type="entry name" value="Ureidoglycolate hydrolase"/>
    <property type="match status" value="1"/>
</dbReference>
<evidence type="ECO:0000256" key="3">
    <source>
        <dbReference type="ARBA" id="ARBA00012341"/>
    </source>
</evidence>
<dbReference type="InterPro" id="IPR024060">
    <property type="entry name" value="Ureidoglycolate_lyase_dom_sf"/>
</dbReference>
<evidence type="ECO:0000256" key="8">
    <source>
        <dbReference type="ARBA" id="ARBA00047684"/>
    </source>
</evidence>
<dbReference type="CDD" id="cd20298">
    <property type="entry name" value="cupin_UAH"/>
    <property type="match status" value="1"/>
</dbReference>
<dbReference type="AlphaFoldDB" id="A0A9W6WJI9"/>
<comment type="caution">
    <text evidence="11">The sequence shown here is derived from an EMBL/GenBank/DDBJ whole genome shotgun (WGS) entry which is preliminary data.</text>
</comment>
<dbReference type="InterPro" id="IPR047233">
    <property type="entry name" value="UAH_cupin"/>
</dbReference>
<dbReference type="FunFam" id="2.60.120.480:FF:000003">
    <property type="entry name" value="Ureidoglycolate hydrolase"/>
    <property type="match status" value="1"/>
</dbReference>
<evidence type="ECO:0000313" key="12">
    <source>
        <dbReference type="Proteomes" id="UP001165120"/>
    </source>
</evidence>
<protein>
    <recommendedName>
        <fullName evidence="4">Ureidoglycolate lyase</fullName>
        <ecNumber evidence="3">4.3.2.3</ecNumber>
    </recommendedName>
    <alternativeName>
        <fullName evidence="7">Ureidoglycolatase</fullName>
    </alternativeName>
</protein>
<evidence type="ECO:0000256" key="5">
    <source>
        <dbReference type="ARBA" id="ARBA00022631"/>
    </source>
</evidence>
<name>A0A9W6WJI9_CANBO</name>
<dbReference type="InterPro" id="IPR011051">
    <property type="entry name" value="RmlC_Cupin_sf"/>
</dbReference>
<dbReference type="SUPFAM" id="SSF51182">
    <property type="entry name" value="RmlC-like cupins"/>
    <property type="match status" value="1"/>
</dbReference>
<dbReference type="Proteomes" id="UP001165120">
    <property type="component" value="Unassembled WGS sequence"/>
</dbReference>
<dbReference type="GO" id="GO:0006144">
    <property type="term" value="P:purine nucleobase metabolic process"/>
    <property type="evidence" value="ECO:0007669"/>
    <property type="project" value="UniProtKB-KW"/>
</dbReference>
<evidence type="ECO:0000256" key="9">
    <source>
        <dbReference type="ARBA" id="ARBA00055977"/>
    </source>
</evidence>
<dbReference type="Pfam" id="PF04115">
    <property type="entry name" value="Ureidogly_lyase"/>
    <property type="match status" value="1"/>
</dbReference>
<keyword evidence="6" id="KW-0456">Lyase</keyword>
<comment type="subunit">
    <text evidence="2">Homodimer.</text>
</comment>
<evidence type="ECO:0000256" key="10">
    <source>
        <dbReference type="ARBA" id="ARBA00061337"/>
    </source>
</evidence>
<gene>
    <name evidence="11" type="ORF">Cboi02_000494500</name>
</gene>
<organism evidence="11 12">
    <name type="scientific">Candida boidinii</name>
    <name type="common">Yeast</name>
    <dbReference type="NCBI Taxonomy" id="5477"/>
    <lineage>
        <taxon>Eukaryota</taxon>
        <taxon>Fungi</taxon>
        <taxon>Dikarya</taxon>
        <taxon>Ascomycota</taxon>
        <taxon>Saccharomycotina</taxon>
        <taxon>Pichiomycetes</taxon>
        <taxon>Pichiales</taxon>
        <taxon>Pichiaceae</taxon>
        <taxon>Ogataea</taxon>
        <taxon>Ogataea/Candida clade</taxon>
    </lineage>
</organism>
<dbReference type="GO" id="GO:0050385">
    <property type="term" value="F:ureidoglycolate lyase activity"/>
    <property type="evidence" value="ECO:0007669"/>
    <property type="project" value="UniProtKB-EC"/>
</dbReference>
<keyword evidence="12" id="KW-1185">Reference proteome</keyword>